<protein>
    <submittedName>
        <fullName evidence="3">Tetratricopeptide repeat protein</fullName>
    </submittedName>
</protein>
<evidence type="ECO:0000256" key="2">
    <source>
        <dbReference type="ARBA" id="ARBA00022803"/>
    </source>
</evidence>
<dbReference type="SMART" id="SM00028">
    <property type="entry name" value="TPR"/>
    <property type="match status" value="6"/>
</dbReference>
<feature type="non-terminal residue" evidence="3">
    <location>
        <position position="1"/>
    </location>
</feature>
<proteinExistence type="predicted"/>
<dbReference type="EMBL" id="JABFNT010000276">
    <property type="protein sequence ID" value="NOJ83913.1"/>
    <property type="molecule type" value="Genomic_DNA"/>
</dbReference>
<gene>
    <name evidence="3" type="ORF">HNV28_37360</name>
</gene>
<dbReference type="Pfam" id="PF13374">
    <property type="entry name" value="TPR_10"/>
    <property type="match status" value="1"/>
</dbReference>
<feature type="non-terminal residue" evidence="3">
    <location>
        <position position="670"/>
    </location>
</feature>
<sequence>AGGLVGLGFLLLGPAAAVPAETCQGSERHLAGIWDATVRESTRRAFLATRAPDAEASFQAVASTLDRWARDWASAHRSACEAAHVFGEQSEAVLGLRMTCLDQRLGALSRLTVALQGADARTVERGFGLGGSLGGVGRCADVRTLQEAVSPPDDPEVRAEVDAVRADLARAHAQMLAGHTPEALRIALPARERALATRHRPLEAEAHQLCAFLQEDSGAFEDARESLARGSLAAEAGREPGVLARVLRAQAWLHGYGLGRPQEAWPFLHRARAVAETLRDAELDTLLDNVQAELLEQEGRFAEAEPLLRASLEAVGARGQTHSHAELSGRLGLLIRRQGRLLEAKRWQEEALRLHEEHFGPAHRDTGRALLNLGGTLALLGELERAESVLQRALGILRQTLGGNNLSVARALSNLAVVYFEWGHAARARQAAEEGWAVARKSVAAASPVLLGTASNRMGILGEQGERREELAHARGVLAHRERVYGASLPEVALDVHEVGRLLRLLGRLDEARGYHARGVALQEALAARGEVDGAGLRSLADALLFLGRVEEARRHVEQSLVEMEKDLGPLSSERIEALLVLGDVQLARGRPAEALAPLRTALEALTGRQVVSARVPRVRRRLARALRQTGAVNESREQARRAWEELAVWRAAYAQETREARAELGHCPG</sequence>
<keyword evidence="1" id="KW-0677">Repeat</keyword>
<dbReference type="Pfam" id="PF13424">
    <property type="entry name" value="TPR_12"/>
    <property type="match status" value="2"/>
</dbReference>
<dbReference type="Proteomes" id="UP000533080">
    <property type="component" value="Unassembled WGS sequence"/>
</dbReference>
<dbReference type="PANTHER" id="PTHR45641:SF19">
    <property type="entry name" value="NEPHROCYSTIN-3"/>
    <property type="match status" value="1"/>
</dbReference>
<accession>A0A7Y4IR51</accession>
<evidence type="ECO:0000313" key="4">
    <source>
        <dbReference type="Proteomes" id="UP000533080"/>
    </source>
</evidence>
<dbReference type="PANTHER" id="PTHR45641">
    <property type="entry name" value="TETRATRICOPEPTIDE REPEAT PROTEIN (AFU_ORTHOLOGUE AFUA_6G03870)"/>
    <property type="match status" value="1"/>
</dbReference>
<reference evidence="3 4" key="1">
    <citation type="submission" date="2020-05" db="EMBL/GenBank/DDBJ databases">
        <authorList>
            <person name="Whitworth D."/>
        </authorList>
    </citation>
    <scope>NUCLEOTIDE SEQUENCE [LARGE SCALE GENOMIC DNA]</scope>
    <source>
        <strain evidence="3 4">AM005</strain>
    </source>
</reference>
<dbReference type="InterPro" id="IPR011990">
    <property type="entry name" value="TPR-like_helical_dom_sf"/>
</dbReference>
<organism evidence="3 4">
    <name type="scientific">Myxococcus xanthus</name>
    <dbReference type="NCBI Taxonomy" id="34"/>
    <lineage>
        <taxon>Bacteria</taxon>
        <taxon>Pseudomonadati</taxon>
        <taxon>Myxococcota</taxon>
        <taxon>Myxococcia</taxon>
        <taxon>Myxococcales</taxon>
        <taxon>Cystobacterineae</taxon>
        <taxon>Myxococcaceae</taxon>
        <taxon>Myxococcus</taxon>
    </lineage>
</organism>
<dbReference type="Gene3D" id="1.25.40.10">
    <property type="entry name" value="Tetratricopeptide repeat domain"/>
    <property type="match status" value="2"/>
</dbReference>
<dbReference type="InterPro" id="IPR019734">
    <property type="entry name" value="TPR_rpt"/>
</dbReference>
<keyword evidence="2" id="KW-0802">TPR repeat</keyword>
<dbReference type="SUPFAM" id="SSF48452">
    <property type="entry name" value="TPR-like"/>
    <property type="match status" value="2"/>
</dbReference>
<name>A0A7Y4IR51_MYXXA</name>
<evidence type="ECO:0000313" key="3">
    <source>
        <dbReference type="EMBL" id="NOJ83913.1"/>
    </source>
</evidence>
<dbReference type="AlphaFoldDB" id="A0A7Y4IR51"/>
<comment type="caution">
    <text evidence="3">The sequence shown here is derived from an EMBL/GenBank/DDBJ whole genome shotgun (WGS) entry which is preliminary data.</text>
</comment>
<evidence type="ECO:0000256" key="1">
    <source>
        <dbReference type="ARBA" id="ARBA00022737"/>
    </source>
</evidence>